<feature type="region of interest" description="Disordered" evidence="1">
    <location>
        <begin position="665"/>
        <end position="743"/>
    </location>
</feature>
<feature type="region of interest" description="Disordered" evidence="1">
    <location>
        <begin position="1"/>
        <end position="60"/>
    </location>
</feature>
<reference evidence="2" key="1">
    <citation type="submission" date="2021-04" db="EMBL/GenBank/DDBJ databases">
        <title>Draft genome of Fusarium avenaceum strain F156N33, isolated from an atmospheric sample in Virginia.</title>
        <authorList>
            <person name="Yang S."/>
            <person name="Vinatzer B.A."/>
            <person name="Coleman J."/>
        </authorList>
    </citation>
    <scope>NUCLEOTIDE SEQUENCE</scope>
    <source>
        <strain evidence="2">F156N33</strain>
    </source>
</reference>
<evidence type="ECO:0000313" key="2">
    <source>
        <dbReference type="EMBL" id="KAG5661684.1"/>
    </source>
</evidence>
<dbReference type="EMBL" id="JAGPUO010000007">
    <property type="protein sequence ID" value="KAG5661684.1"/>
    <property type="molecule type" value="Genomic_DNA"/>
</dbReference>
<name>A0A9P7H4L4_9HYPO</name>
<feature type="compositionally biased region" description="Acidic residues" evidence="1">
    <location>
        <begin position="703"/>
        <end position="727"/>
    </location>
</feature>
<feature type="compositionally biased region" description="Polar residues" evidence="1">
    <location>
        <begin position="23"/>
        <end position="46"/>
    </location>
</feature>
<dbReference type="Proteomes" id="UP000782241">
    <property type="component" value="Unassembled WGS sequence"/>
</dbReference>
<feature type="compositionally biased region" description="Low complexity" evidence="1">
    <location>
        <begin position="586"/>
        <end position="611"/>
    </location>
</feature>
<sequence>MASNTLPLGGPPPTTNSAPPGASNVQTAASNNSRAAGNPQSAPQGQRKTKAPSAAKSEEKVELLTDPMLRRLEAAVANHVRTDTSLEGLGVKPEDYEIDENLLVGIWSGPETALDEVEDRSGRKKRVKLGPAYASAKFGGKDLYKPKDEMDQLVLSLKHTSFDIITALCRNLELAIEIGKHLPPKDIVNLYIASAAFRKAVKGHMLSCIRAWVDNKAPDAGEVFHWKLYGTVLIRDPIGRTSDADDARNLEGRWETAKTNPDKIRLIPGFKYLQLVLGRDQYCREILAMMARMGFLMPKTMYSTLLRLWLLLEISTSRQRQLFLRNQDYWTDDHLYNVQFFLVKLSMAFTHPYFHPHNIDMVRLMMGQKGLFPLWQLLMRQKYTTISEIMTLKARYDLRLSRTVWHGIQKNKWTTVYGVPIREIALGHREGWGKGLRHLGRPDELIPVEAVVRGLYLDDHITQMMVWGYIDFETGENIVPTEEDIYISDEEGKLGNTDRTHHWQRKHALKKRWAELTPEQQQEIKDDDNDEHLRAMAWSSADNYNFRGEWESESEAESEGEYDLNAEIDRGYRMPAAPKKKSTAANTVDSNNTSDITTTNTVDNNDNNMSDVNMDADSIPGLYGEDLYEEDTEAWQTLYTTFARNSFPEVTPEEVQRAKAWTNWLSGGRVGTPPHESSSNNPEPGAAGAESLADQFQAVVNGDEGDEDDEGGEDDEDDEDDEDEGVEGAEGLWYGWGNDWYGN</sequence>
<accession>A0A9P7H4L4</accession>
<protein>
    <submittedName>
        <fullName evidence="2">Uncharacterized protein</fullName>
    </submittedName>
</protein>
<feature type="compositionally biased region" description="Low complexity" evidence="1">
    <location>
        <begin position="673"/>
        <end position="684"/>
    </location>
</feature>
<keyword evidence="3" id="KW-1185">Reference proteome</keyword>
<comment type="caution">
    <text evidence="2">The sequence shown here is derived from an EMBL/GenBank/DDBJ whole genome shotgun (WGS) entry which is preliminary data.</text>
</comment>
<evidence type="ECO:0000256" key="1">
    <source>
        <dbReference type="SAM" id="MobiDB-lite"/>
    </source>
</evidence>
<gene>
    <name evidence="2" type="ORF">KAF25_005806</name>
</gene>
<evidence type="ECO:0000313" key="3">
    <source>
        <dbReference type="Proteomes" id="UP000782241"/>
    </source>
</evidence>
<proteinExistence type="predicted"/>
<feature type="region of interest" description="Disordered" evidence="1">
    <location>
        <begin position="575"/>
        <end position="611"/>
    </location>
</feature>
<organism evidence="2 3">
    <name type="scientific">Fusarium avenaceum</name>
    <dbReference type="NCBI Taxonomy" id="40199"/>
    <lineage>
        <taxon>Eukaryota</taxon>
        <taxon>Fungi</taxon>
        <taxon>Dikarya</taxon>
        <taxon>Ascomycota</taxon>
        <taxon>Pezizomycotina</taxon>
        <taxon>Sordariomycetes</taxon>
        <taxon>Hypocreomycetidae</taxon>
        <taxon>Hypocreales</taxon>
        <taxon>Nectriaceae</taxon>
        <taxon>Fusarium</taxon>
        <taxon>Fusarium tricinctum species complex</taxon>
    </lineage>
</organism>
<dbReference type="AlphaFoldDB" id="A0A9P7H4L4"/>